<reference evidence="2" key="1">
    <citation type="submission" date="2025-08" db="UniProtKB">
        <authorList>
            <consortium name="Ensembl"/>
        </authorList>
    </citation>
    <scope>IDENTIFICATION</scope>
</reference>
<dbReference type="Proteomes" id="UP000261420">
    <property type="component" value="Unplaced"/>
</dbReference>
<dbReference type="AlphaFoldDB" id="A0A3B4VCC4"/>
<keyword evidence="1" id="KW-0472">Membrane</keyword>
<evidence type="ECO:0000256" key="1">
    <source>
        <dbReference type="SAM" id="Phobius"/>
    </source>
</evidence>
<evidence type="ECO:0000313" key="2">
    <source>
        <dbReference type="Ensembl" id="ENSSDUP00000028483.1"/>
    </source>
</evidence>
<organism evidence="2 3">
    <name type="scientific">Seriola dumerili</name>
    <name type="common">Greater amberjack</name>
    <name type="synonym">Caranx dumerili</name>
    <dbReference type="NCBI Taxonomy" id="41447"/>
    <lineage>
        <taxon>Eukaryota</taxon>
        <taxon>Metazoa</taxon>
        <taxon>Chordata</taxon>
        <taxon>Craniata</taxon>
        <taxon>Vertebrata</taxon>
        <taxon>Euteleostomi</taxon>
        <taxon>Actinopterygii</taxon>
        <taxon>Neopterygii</taxon>
        <taxon>Teleostei</taxon>
        <taxon>Neoteleostei</taxon>
        <taxon>Acanthomorphata</taxon>
        <taxon>Carangaria</taxon>
        <taxon>Carangiformes</taxon>
        <taxon>Carangidae</taxon>
        <taxon>Seriola</taxon>
    </lineage>
</organism>
<evidence type="ECO:0000313" key="3">
    <source>
        <dbReference type="Proteomes" id="UP000261420"/>
    </source>
</evidence>
<reference evidence="2" key="2">
    <citation type="submission" date="2025-09" db="UniProtKB">
        <authorList>
            <consortium name="Ensembl"/>
        </authorList>
    </citation>
    <scope>IDENTIFICATION</scope>
</reference>
<dbReference type="Ensembl" id="ENSSDUT00000028977.1">
    <property type="protein sequence ID" value="ENSSDUP00000028483.1"/>
    <property type="gene ID" value="ENSSDUG00000020562.1"/>
</dbReference>
<keyword evidence="1" id="KW-1133">Transmembrane helix</keyword>
<accession>A0A3B4VCC4</accession>
<name>A0A3B4VCC4_SERDU</name>
<sequence>MIWIVCIERNLILSYLVSVAAVVSVAAAFLLPWLSRWLPDVVDDFKFASGISLDRFADYKTGRCSQPEAVQFEPLKVPGIDEERRHGNQKLLQKILNVFIIHSGIDLTRGGQTYCCAAGLIF</sequence>
<keyword evidence="1" id="KW-0812">Transmembrane</keyword>
<feature type="transmembrane region" description="Helical" evidence="1">
    <location>
        <begin position="12"/>
        <end position="34"/>
    </location>
</feature>
<keyword evidence="3" id="KW-1185">Reference proteome</keyword>
<dbReference type="STRING" id="41447.ENSSDUP00000028483"/>
<proteinExistence type="predicted"/>
<protein>
    <submittedName>
        <fullName evidence="2">Uncharacterized protein</fullName>
    </submittedName>
</protein>